<name>A0ABS9PCV9_9GAMM</name>
<protein>
    <submittedName>
        <fullName evidence="1">Uncharacterized protein</fullName>
    </submittedName>
</protein>
<accession>A0ABS9PCV9</accession>
<comment type="caution">
    <text evidence="1">The sequence shown here is derived from an EMBL/GenBank/DDBJ whole genome shotgun (WGS) entry which is preliminary data.</text>
</comment>
<dbReference type="Proteomes" id="UP000814385">
    <property type="component" value="Unassembled WGS sequence"/>
</dbReference>
<sequence length="163" mass="18669">MTRRSWKYRQPGSLRQAMEWNLEYARVKHQRSVDRVADLMGLSSKWSLYKWMESGRMPAILIRPFEQACGIDFITRYIGHSSHKLLIDIPTGKRGNGADINALQLSFTEAVGLLLRYYDGQAEAEDTLGALYTTMEQLAWHQGTIERHRQPGFEFGADMGGDE</sequence>
<keyword evidence="2" id="KW-1185">Reference proteome</keyword>
<dbReference type="RefSeq" id="WP_238978439.1">
    <property type="nucleotide sequence ID" value="NZ_JABFUC010000014.1"/>
</dbReference>
<proteinExistence type="predicted"/>
<organism evidence="1 2">
    <name type="scientific">Billgrantia campisalis</name>
    <dbReference type="NCBI Taxonomy" id="74661"/>
    <lineage>
        <taxon>Bacteria</taxon>
        <taxon>Pseudomonadati</taxon>
        <taxon>Pseudomonadota</taxon>
        <taxon>Gammaproteobacteria</taxon>
        <taxon>Oceanospirillales</taxon>
        <taxon>Halomonadaceae</taxon>
        <taxon>Billgrantia</taxon>
    </lineage>
</organism>
<evidence type="ECO:0000313" key="1">
    <source>
        <dbReference type="EMBL" id="MCG6659294.1"/>
    </source>
</evidence>
<dbReference type="EMBL" id="JABFUC010000014">
    <property type="protein sequence ID" value="MCG6659294.1"/>
    <property type="molecule type" value="Genomic_DNA"/>
</dbReference>
<gene>
    <name evidence="1" type="ORF">HOP52_16165</name>
</gene>
<evidence type="ECO:0000313" key="2">
    <source>
        <dbReference type="Proteomes" id="UP000814385"/>
    </source>
</evidence>
<reference evidence="1 2" key="1">
    <citation type="submission" date="2020-05" db="EMBL/GenBank/DDBJ databases">
        <title>Comparative genomic analysis of denitrifying bacteria from Halomonas genus.</title>
        <authorList>
            <person name="Wang L."/>
            <person name="Shao Z."/>
        </authorList>
    </citation>
    <scope>NUCLEOTIDE SEQUENCE [LARGE SCALE GENOMIC DNA]</scope>
    <source>
        <strain evidence="1 2">A4</strain>
    </source>
</reference>